<dbReference type="PANTHER" id="PTHR28675">
    <property type="entry name" value="MELANOCORTIN-2 RECEPTOR ACCESSORY PROTEIN 2"/>
    <property type="match status" value="1"/>
</dbReference>
<comment type="similarity">
    <text evidence="3">Belongs to the MRAP family.</text>
</comment>
<dbReference type="GO" id="GO:0031782">
    <property type="term" value="F:type 4 melanocortin receptor binding"/>
    <property type="evidence" value="ECO:0007669"/>
    <property type="project" value="TreeGrafter"/>
</dbReference>
<dbReference type="GO" id="GO:0070996">
    <property type="term" value="F:type 1 melanocortin receptor binding"/>
    <property type="evidence" value="ECO:0007669"/>
    <property type="project" value="TreeGrafter"/>
</dbReference>
<accession>A0A8M1F2Q0</accession>
<evidence type="ECO:0000256" key="1">
    <source>
        <dbReference type="ARBA" id="ARBA00004162"/>
    </source>
</evidence>
<evidence type="ECO:0000256" key="8">
    <source>
        <dbReference type="ARBA" id="ARBA00023136"/>
    </source>
</evidence>
<dbReference type="Proteomes" id="UP000261680">
    <property type="component" value="Unplaced"/>
</dbReference>
<gene>
    <name evidence="11" type="primary">LOC121100445</name>
</gene>
<reference evidence="11" key="1">
    <citation type="submission" date="2025-08" db="UniProtKB">
        <authorList>
            <consortium name="RefSeq"/>
        </authorList>
    </citation>
    <scope>IDENTIFICATION</scope>
    <source>
        <tissue evidence="11">Whole blood</tissue>
    </source>
</reference>
<dbReference type="GO" id="GO:0005789">
    <property type="term" value="C:endoplasmic reticulum membrane"/>
    <property type="evidence" value="ECO:0007669"/>
    <property type="project" value="UniProtKB-SubCell"/>
</dbReference>
<dbReference type="GO" id="GO:0031781">
    <property type="term" value="F:type 3 melanocortin receptor binding"/>
    <property type="evidence" value="ECO:0007669"/>
    <property type="project" value="TreeGrafter"/>
</dbReference>
<keyword evidence="7 9" id="KW-1133">Transmembrane helix</keyword>
<dbReference type="Pfam" id="PF15183">
    <property type="entry name" value="MRAP"/>
    <property type="match status" value="1"/>
</dbReference>
<organism evidence="10 11">
    <name type="scientific">Ursus maritimus</name>
    <name type="common">Polar bear</name>
    <name type="synonym">Thalarctos maritimus</name>
    <dbReference type="NCBI Taxonomy" id="29073"/>
    <lineage>
        <taxon>Eukaryota</taxon>
        <taxon>Metazoa</taxon>
        <taxon>Chordata</taxon>
        <taxon>Craniata</taxon>
        <taxon>Vertebrata</taxon>
        <taxon>Euteleostomi</taxon>
        <taxon>Mammalia</taxon>
        <taxon>Eutheria</taxon>
        <taxon>Laurasiatheria</taxon>
        <taxon>Carnivora</taxon>
        <taxon>Caniformia</taxon>
        <taxon>Ursidae</taxon>
        <taxon>Ursus</taxon>
    </lineage>
</organism>
<dbReference type="GO" id="GO:0072659">
    <property type="term" value="P:protein localization to plasma membrane"/>
    <property type="evidence" value="ECO:0007669"/>
    <property type="project" value="TreeGrafter"/>
</dbReference>
<evidence type="ECO:0000256" key="5">
    <source>
        <dbReference type="ARBA" id="ARBA00022692"/>
    </source>
</evidence>
<dbReference type="KEGG" id="umr:121100445"/>
<dbReference type="RefSeq" id="XP_040477596.1">
    <property type="nucleotide sequence ID" value="XM_040621662.1"/>
</dbReference>
<comment type="subcellular location">
    <subcellularLocation>
        <location evidence="1">Cell membrane</location>
        <topology evidence="1">Single-pass membrane protein</topology>
    </subcellularLocation>
    <subcellularLocation>
        <location evidence="2">Endoplasmic reticulum membrane</location>
        <topology evidence="2">Single-pass membrane protein</topology>
    </subcellularLocation>
</comment>
<dbReference type="OrthoDB" id="9946598at2759"/>
<evidence type="ECO:0000256" key="9">
    <source>
        <dbReference type="SAM" id="Phobius"/>
    </source>
</evidence>
<dbReference type="GO" id="GO:0031783">
    <property type="term" value="F:type 5 melanocortin receptor binding"/>
    <property type="evidence" value="ECO:0007669"/>
    <property type="project" value="TreeGrafter"/>
</dbReference>
<keyword evidence="4" id="KW-1003">Cell membrane</keyword>
<evidence type="ECO:0000256" key="7">
    <source>
        <dbReference type="ARBA" id="ARBA00022989"/>
    </source>
</evidence>
<proteinExistence type="inferred from homology"/>
<dbReference type="InterPro" id="IPR028111">
    <property type="entry name" value="MRAP"/>
</dbReference>
<keyword evidence="10" id="KW-1185">Reference proteome</keyword>
<dbReference type="GO" id="GO:0031780">
    <property type="term" value="F:corticotropin hormone receptor binding"/>
    <property type="evidence" value="ECO:0007669"/>
    <property type="project" value="TreeGrafter"/>
</dbReference>
<protein>
    <submittedName>
        <fullName evidence="11">Melanocortin-2 receptor accessory protein</fullName>
    </submittedName>
</protein>
<dbReference type="CTD" id="56246"/>
<dbReference type="GO" id="GO:0106070">
    <property type="term" value="P:regulation of adenylate cyclase-activating G protein-coupled receptor signaling pathway"/>
    <property type="evidence" value="ECO:0007669"/>
    <property type="project" value="TreeGrafter"/>
</dbReference>
<evidence type="ECO:0000313" key="10">
    <source>
        <dbReference type="Proteomes" id="UP000261680"/>
    </source>
</evidence>
<evidence type="ECO:0000313" key="11">
    <source>
        <dbReference type="RefSeq" id="XP_040477596.1"/>
    </source>
</evidence>
<evidence type="ECO:0000256" key="3">
    <source>
        <dbReference type="ARBA" id="ARBA00010063"/>
    </source>
</evidence>
<keyword evidence="6" id="KW-0256">Endoplasmic reticulum</keyword>
<dbReference type="AlphaFoldDB" id="A0A8M1F2Q0"/>
<dbReference type="GO" id="GO:0030545">
    <property type="term" value="F:signaling receptor regulator activity"/>
    <property type="evidence" value="ECO:0007669"/>
    <property type="project" value="TreeGrafter"/>
</dbReference>
<feature type="transmembrane region" description="Helical" evidence="9">
    <location>
        <begin position="36"/>
        <end position="62"/>
    </location>
</feature>
<keyword evidence="8 9" id="KW-0472">Membrane</keyword>
<name>A0A8M1F2Q0_URSMA</name>
<evidence type="ECO:0000256" key="6">
    <source>
        <dbReference type="ARBA" id="ARBA00022824"/>
    </source>
</evidence>
<dbReference type="GO" id="GO:0005886">
    <property type="term" value="C:plasma membrane"/>
    <property type="evidence" value="ECO:0007669"/>
    <property type="project" value="UniProtKB-SubCell"/>
</dbReference>
<sequence length="79" mass="9204">MANQTNASTPYDSYEDYLDYLDLIPVDERKLKANKYLIVITFWVSLAFFVMLLFLILLYMSWSGSSQELASDDDPHRIS</sequence>
<keyword evidence="11" id="KW-0675">Receptor</keyword>
<keyword evidence="5 9" id="KW-0812">Transmembrane</keyword>
<dbReference type="PANTHER" id="PTHR28675:SF2">
    <property type="entry name" value="MELANOCORTIN-2 RECEPTOR ACCESSORY PROTEIN"/>
    <property type="match status" value="1"/>
</dbReference>
<evidence type="ECO:0000256" key="2">
    <source>
        <dbReference type="ARBA" id="ARBA00004389"/>
    </source>
</evidence>
<evidence type="ECO:0000256" key="4">
    <source>
        <dbReference type="ARBA" id="ARBA00022475"/>
    </source>
</evidence>
<dbReference type="GeneID" id="121100445"/>